<name>K0RX76_THAOC</name>
<gene>
    <name evidence="2" type="ORF">THAOC_21496</name>
</gene>
<organism evidence="2 3">
    <name type="scientific">Thalassiosira oceanica</name>
    <name type="common">Marine diatom</name>
    <dbReference type="NCBI Taxonomy" id="159749"/>
    <lineage>
        <taxon>Eukaryota</taxon>
        <taxon>Sar</taxon>
        <taxon>Stramenopiles</taxon>
        <taxon>Ochrophyta</taxon>
        <taxon>Bacillariophyta</taxon>
        <taxon>Coscinodiscophyceae</taxon>
        <taxon>Thalassiosirophycidae</taxon>
        <taxon>Thalassiosirales</taxon>
        <taxon>Thalassiosiraceae</taxon>
        <taxon>Thalassiosira</taxon>
    </lineage>
</organism>
<keyword evidence="3" id="KW-1185">Reference proteome</keyword>
<protein>
    <submittedName>
        <fullName evidence="2">Uncharacterized protein</fullName>
    </submittedName>
</protein>
<evidence type="ECO:0000313" key="2">
    <source>
        <dbReference type="EMBL" id="EJK58383.1"/>
    </source>
</evidence>
<sequence length="237" mass="26341">MADDSQPPDDAVSDERYLDDYGWWWLSSNPVDYSHDPTVPLPDCDLFRSALEKYWMPNCARRGRRRLESKRKPADRSSPAKPLRRIFHGRPGIPTPETIGQRAASSDSVAGPSPNEAASRRATPEDSGNPPPRVPTPATAEDQSAAGLRQAIDNLQNADELSTASSPPSTPLNPRQTGNDPRASNPFTPGTEHLLQELRNKMDAKTSPERKRINSFMIKLIRENESRPSRPRSKTPN</sequence>
<proteinExistence type="predicted"/>
<feature type="region of interest" description="Disordered" evidence="1">
    <location>
        <begin position="62"/>
        <end position="213"/>
    </location>
</feature>
<reference evidence="2 3" key="1">
    <citation type="journal article" date="2012" name="Genome Biol.">
        <title>Genome and low-iron response of an oceanic diatom adapted to chronic iron limitation.</title>
        <authorList>
            <person name="Lommer M."/>
            <person name="Specht M."/>
            <person name="Roy A.S."/>
            <person name="Kraemer L."/>
            <person name="Andreson R."/>
            <person name="Gutowska M.A."/>
            <person name="Wolf J."/>
            <person name="Bergner S.V."/>
            <person name="Schilhabel M.B."/>
            <person name="Klostermeier U.C."/>
            <person name="Beiko R.G."/>
            <person name="Rosenstiel P."/>
            <person name="Hippler M."/>
            <person name="Laroche J."/>
        </authorList>
    </citation>
    <scope>NUCLEOTIDE SEQUENCE [LARGE SCALE GENOMIC DNA]</scope>
    <source>
        <strain evidence="2 3">CCMP1005</strain>
    </source>
</reference>
<accession>K0RX76</accession>
<dbReference type="EMBL" id="AGNL01025364">
    <property type="protein sequence ID" value="EJK58383.1"/>
    <property type="molecule type" value="Genomic_DNA"/>
</dbReference>
<evidence type="ECO:0000256" key="1">
    <source>
        <dbReference type="SAM" id="MobiDB-lite"/>
    </source>
</evidence>
<dbReference type="Proteomes" id="UP000266841">
    <property type="component" value="Unassembled WGS sequence"/>
</dbReference>
<feature type="non-terminal residue" evidence="2">
    <location>
        <position position="237"/>
    </location>
</feature>
<feature type="region of interest" description="Disordered" evidence="1">
    <location>
        <begin position="218"/>
        <end position="237"/>
    </location>
</feature>
<dbReference type="AlphaFoldDB" id="K0RX76"/>
<evidence type="ECO:0000313" key="3">
    <source>
        <dbReference type="Proteomes" id="UP000266841"/>
    </source>
</evidence>
<feature type="compositionally biased region" description="Basic and acidic residues" evidence="1">
    <location>
        <begin position="194"/>
        <end position="212"/>
    </location>
</feature>
<comment type="caution">
    <text evidence="2">The sequence shown here is derived from an EMBL/GenBank/DDBJ whole genome shotgun (WGS) entry which is preliminary data.</text>
</comment>